<accession>A0ABT9VY54</accession>
<comment type="caution">
    <text evidence="2">The sequence shown here is derived from an EMBL/GenBank/DDBJ whole genome shotgun (WGS) entry which is preliminary data.</text>
</comment>
<sequence length="261" mass="29538">MIRKLNQFDHEQVMGYLAKEPSFNLFIIGDIEAFGYESDFQDLWGEFNESGQLIAVMLRLYSSYIVSSTGGLNVNGFAEIINSDEDFYELSGRDVVVEQFENNVINCLGKKTSTYFCELVTEDYVHNRHYEKAALKATLDDIERIVELRLQISTFSNKNSREGLLKMMESGISRTFYLEENGVMIAAASTTAENSQSAMIVGVCTLADYRNNGYASVCMSALCDEVLGEGKTLCLFYEDPAAGRIYKRLGFRDIGKWNIYR</sequence>
<dbReference type="InterPro" id="IPR016181">
    <property type="entry name" value="Acyl_CoA_acyltransferase"/>
</dbReference>
<dbReference type="EMBL" id="JAUSTY010000005">
    <property type="protein sequence ID" value="MDQ0165752.1"/>
    <property type="molecule type" value="Genomic_DNA"/>
</dbReference>
<evidence type="ECO:0000313" key="2">
    <source>
        <dbReference type="EMBL" id="MDQ0165752.1"/>
    </source>
</evidence>
<dbReference type="InterPro" id="IPR027365">
    <property type="entry name" value="GNAT_acetyltra_YdfB-like"/>
</dbReference>
<dbReference type="SUPFAM" id="SSF55729">
    <property type="entry name" value="Acyl-CoA N-acyltransferases (Nat)"/>
    <property type="match status" value="1"/>
</dbReference>
<gene>
    <name evidence="2" type="ORF">J2S11_001653</name>
</gene>
<reference evidence="2 3" key="1">
    <citation type="submission" date="2023-07" db="EMBL/GenBank/DDBJ databases">
        <title>Genomic Encyclopedia of Type Strains, Phase IV (KMG-IV): sequencing the most valuable type-strain genomes for metagenomic binning, comparative biology and taxonomic classification.</title>
        <authorList>
            <person name="Goeker M."/>
        </authorList>
    </citation>
    <scope>NUCLEOTIDE SEQUENCE [LARGE SCALE GENOMIC DNA]</scope>
    <source>
        <strain evidence="2 3">DSM 12751</strain>
    </source>
</reference>
<dbReference type="Gene3D" id="3.40.630.30">
    <property type="match status" value="1"/>
</dbReference>
<name>A0ABT9VY54_9BACI</name>
<dbReference type="InterPro" id="IPR000182">
    <property type="entry name" value="GNAT_dom"/>
</dbReference>
<dbReference type="RefSeq" id="WP_307393215.1">
    <property type="nucleotide sequence ID" value="NZ_BAAADK010000011.1"/>
</dbReference>
<proteinExistence type="predicted"/>
<dbReference type="PROSITE" id="PS51186">
    <property type="entry name" value="GNAT"/>
    <property type="match status" value="1"/>
</dbReference>
<feature type="domain" description="N-acetyltransferase" evidence="1">
    <location>
        <begin position="132"/>
        <end position="261"/>
    </location>
</feature>
<organism evidence="2 3">
    <name type="scientific">Caldalkalibacillus horti</name>
    <dbReference type="NCBI Taxonomy" id="77523"/>
    <lineage>
        <taxon>Bacteria</taxon>
        <taxon>Bacillati</taxon>
        <taxon>Bacillota</taxon>
        <taxon>Bacilli</taxon>
        <taxon>Bacillales</taxon>
        <taxon>Bacillaceae</taxon>
        <taxon>Caldalkalibacillus</taxon>
    </lineage>
</organism>
<keyword evidence="3" id="KW-1185">Reference proteome</keyword>
<dbReference type="Pfam" id="PF12746">
    <property type="entry name" value="GNAT_acetyltran"/>
    <property type="match status" value="1"/>
</dbReference>
<protein>
    <submittedName>
        <fullName evidence="2">GNAT family acetyltransferase</fullName>
    </submittedName>
</protein>
<evidence type="ECO:0000313" key="3">
    <source>
        <dbReference type="Proteomes" id="UP001235840"/>
    </source>
</evidence>
<dbReference type="Proteomes" id="UP001235840">
    <property type="component" value="Unassembled WGS sequence"/>
</dbReference>
<evidence type="ECO:0000259" key="1">
    <source>
        <dbReference type="PROSITE" id="PS51186"/>
    </source>
</evidence>